<dbReference type="CDD" id="cd17526">
    <property type="entry name" value="RMtype1_S_Cje2232P-TRD2-CR2_like"/>
    <property type="match status" value="1"/>
</dbReference>
<evidence type="ECO:0000313" key="5">
    <source>
        <dbReference type="EMBL" id="GAI14394.1"/>
    </source>
</evidence>
<feature type="non-terminal residue" evidence="5">
    <location>
        <position position="1"/>
    </location>
</feature>
<keyword evidence="2" id="KW-0680">Restriction system</keyword>
<dbReference type="AlphaFoldDB" id="X1N6X9"/>
<dbReference type="SUPFAM" id="SSF116734">
    <property type="entry name" value="DNA methylase specificity domain"/>
    <property type="match status" value="2"/>
</dbReference>
<organism evidence="5">
    <name type="scientific">marine sediment metagenome</name>
    <dbReference type="NCBI Taxonomy" id="412755"/>
    <lineage>
        <taxon>unclassified sequences</taxon>
        <taxon>metagenomes</taxon>
        <taxon>ecological metagenomes</taxon>
    </lineage>
</organism>
<dbReference type="Pfam" id="PF01420">
    <property type="entry name" value="Methylase_S"/>
    <property type="match status" value="2"/>
</dbReference>
<feature type="domain" description="Type I restriction modification DNA specificity" evidence="4">
    <location>
        <begin position="50"/>
        <end position="169"/>
    </location>
</feature>
<evidence type="ECO:0000256" key="3">
    <source>
        <dbReference type="ARBA" id="ARBA00023125"/>
    </source>
</evidence>
<evidence type="ECO:0000256" key="2">
    <source>
        <dbReference type="ARBA" id="ARBA00022747"/>
    </source>
</evidence>
<dbReference type="EMBL" id="BARV01007916">
    <property type="protein sequence ID" value="GAI14394.1"/>
    <property type="molecule type" value="Genomic_DNA"/>
</dbReference>
<comment type="similarity">
    <text evidence="1">Belongs to the type-I restriction system S methylase family.</text>
</comment>
<evidence type="ECO:0000259" key="4">
    <source>
        <dbReference type="Pfam" id="PF01420"/>
    </source>
</evidence>
<dbReference type="InterPro" id="IPR052021">
    <property type="entry name" value="Type-I_RS_S_subunit"/>
</dbReference>
<evidence type="ECO:0000256" key="1">
    <source>
        <dbReference type="ARBA" id="ARBA00010923"/>
    </source>
</evidence>
<accession>X1N6X9</accession>
<gene>
    <name evidence="5" type="ORF">S06H3_16038</name>
</gene>
<comment type="caution">
    <text evidence="5">The sequence shown here is derived from an EMBL/GenBank/DDBJ whole genome shotgun (WGS) entry which is preliminary data.</text>
</comment>
<name>X1N6X9_9ZZZZ</name>
<dbReference type="InterPro" id="IPR044946">
    <property type="entry name" value="Restrct_endonuc_typeI_TRD_sf"/>
</dbReference>
<proteinExistence type="inferred from homology"/>
<reference evidence="5" key="1">
    <citation type="journal article" date="2014" name="Front. Microbiol.">
        <title>High frequency of phylogenetically diverse reductive dehalogenase-homologous genes in deep subseafloor sedimentary metagenomes.</title>
        <authorList>
            <person name="Kawai M."/>
            <person name="Futagami T."/>
            <person name="Toyoda A."/>
            <person name="Takaki Y."/>
            <person name="Nishi S."/>
            <person name="Hori S."/>
            <person name="Arai W."/>
            <person name="Tsubouchi T."/>
            <person name="Morono Y."/>
            <person name="Uchiyama I."/>
            <person name="Ito T."/>
            <person name="Fujiyama A."/>
            <person name="Inagaki F."/>
            <person name="Takami H."/>
        </authorList>
    </citation>
    <scope>NUCLEOTIDE SEQUENCE</scope>
    <source>
        <strain evidence="5">Expedition CK06-06</strain>
    </source>
</reference>
<dbReference type="InterPro" id="IPR000055">
    <property type="entry name" value="Restrct_endonuc_typeI_TRD"/>
</dbReference>
<dbReference type="GO" id="GO:0009307">
    <property type="term" value="P:DNA restriction-modification system"/>
    <property type="evidence" value="ECO:0007669"/>
    <property type="project" value="UniProtKB-KW"/>
</dbReference>
<feature type="domain" description="Type I restriction modification DNA specificity" evidence="4">
    <location>
        <begin position="200"/>
        <end position="374"/>
    </location>
</feature>
<keyword evidence="3" id="KW-0238">DNA-binding</keyword>
<dbReference type="GO" id="GO:0003677">
    <property type="term" value="F:DNA binding"/>
    <property type="evidence" value="ECO:0007669"/>
    <property type="project" value="UniProtKB-KW"/>
</dbReference>
<dbReference type="Gene3D" id="3.90.220.20">
    <property type="entry name" value="DNA methylase specificity domains"/>
    <property type="match status" value="2"/>
</dbReference>
<sequence length="377" mass="43380">SWKVFTLARVLSDLKSGFAYGKHYATKEGIPQLRPYNIDTDGRLDLSQFKFVPNNFTRLKEHLLVDGDILFNNTNSPKLVGKSTVFREHAPYVYSNHMTRLRVNPSKASPDYVQKFLHLLWTQRIFEEQCQQWVNQAAINAARLLRTLIPLPPLEEQSQIAEILELADELRRKRKVANQLIDKIIHSLFLDMFGDPTTNPKGWEVKKLEELLERNDSGTWGSSPEGKNDSFPVIRSTEITHDGQLVPSTAAIRHVRKIKALKYELRDGDLIVVKSSGSPHLIGRCAEFYHPGDDRQYLFSNFVQRLRPHPQKVTPKYLQLLLNSDYAKEHIARSQSTTSGLRNLSMKHYVTMLVPVPPLFLQQRFAELVSQFEEKHG</sequence>
<protein>
    <recommendedName>
        <fullName evidence="4">Type I restriction modification DNA specificity domain-containing protein</fullName>
    </recommendedName>
</protein>
<dbReference type="PANTHER" id="PTHR30408">
    <property type="entry name" value="TYPE-1 RESTRICTION ENZYME ECOKI SPECIFICITY PROTEIN"/>
    <property type="match status" value="1"/>
</dbReference>
<feature type="non-terminal residue" evidence="5">
    <location>
        <position position="377"/>
    </location>
</feature>
<dbReference type="PANTHER" id="PTHR30408:SF12">
    <property type="entry name" value="TYPE I RESTRICTION ENZYME MJAVIII SPECIFICITY SUBUNIT"/>
    <property type="match status" value="1"/>
</dbReference>